<evidence type="ECO:0000313" key="2">
    <source>
        <dbReference type="Proteomes" id="UP000626697"/>
    </source>
</evidence>
<protein>
    <submittedName>
        <fullName evidence="1">Uncharacterized protein</fullName>
    </submittedName>
</protein>
<gene>
    <name evidence="1" type="ORF">HNP81_001555</name>
</gene>
<dbReference type="EMBL" id="JACJHX010000003">
    <property type="protein sequence ID" value="MBA9026270.1"/>
    <property type="molecule type" value="Genomic_DNA"/>
</dbReference>
<comment type="caution">
    <text evidence="1">The sequence shown here is derived from an EMBL/GenBank/DDBJ whole genome shotgun (WGS) entry which is preliminary data.</text>
</comment>
<reference evidence="1 2" key="1">
    <citation type="submission" date="2020-08" db="EMBL/GenBank/DDBJ databases">
        <title>Genomic Encyclopedia of Type Strains, Phase IV (KMG-IV): sequencing the most valuable type-strain genomes for metagenomic binning, comparative biology and taxonomic classification.</title>
        <authorList>
            <person name="Goeker M."/>
        </authorList>
    </citation>
    <scope>NUCLEOTIDE SEQUENCE [LARGE SCALE GENOMIC DNA]</scope>
    <source>
        <strain evidence="1 2">DSM 105481</strain>
    </source>
</reference>
<name>A0ABR6CMP7_9BACI</name>
<sequence length="112" mass="13148">MISSDNREIIEMLETLLIQEMERRLKPPNSDEAVHNKEQTVININYDPLLYALFYLLLGEKNNVMKYSILTTENKDTNIQSAEKRVKKMVHQITTLKGNNRLFYSDILEMLS</sequence>
<evidence type="ECO:0000313" key="1">
    <source>
        <dbReference type="EMBL" id="MBA9026270.1"/>
    </source>
</evidence>
<proteinExistence type="predicted"/>
<organism evidence="1 2">
    <name type="scientific">Peribacillus huizhouensis</name>
    <dbReference type="NCBI Taxonomy" id="1501239"/>
    <lineage>
        <taxon>Bacteria</taxon>
        <taxon>Bacillati</taxon>
        <taxon>Bacillota</taxon>
        <taxon>Bacilli</taxon>
        <taxon>Bacillales</taxon>
        <taxon>Bacillaceae</taxon>
        <taxon>Peribacillus</taxon>
    </lineage>
</organism>
<keyword evidence="2" id="KW-1185">Reference proteome</keyword>
<dbReference type="RefSeq" id="WP_182502144.1">
    <property type="nucleotide sequence ID" value="NZ_JACJHX010000003.1"/>
</dbReference>
<dbReference type="Proteomes" id="UP000626697">
    <property type="component" value="Unassembled WGS sequence"/>
</dbReference>
<accession>A0ABR6CMP7</accession>